<dbReference type="ESTHER" id="phyrm-h3gz76">
    <property type="family name" value="abh_upf0017"/>
</dbReference>
<dbReference type="HOGENOM" id="CLU_032487_4_2_1"/>
<dbReference type="GO" id="GO:0006629">
    <property type="term" value="P:lipid metabolic process"/>
    <property type="evidence" value="ECO:0000318"/>
    <property type="project" value="GO_Central"/>
</dbReference>
<dbReference type="OMA" id="SIECFIP"/>
<dbReference type="eggNOG" id="KOG1838">
    <property type="taxonomic scope" value="Eukaryota"/>
</dbReference>
<dbReference type="InterPro" id="IPR050960">
    <property type="entry name" value="AB_hydrolase_4_sf"/>
</dbReference>
<feature type="compositionally biased region" description="Basic and acidic residues" evidence="3">
    <location>
        <begin position="1"/>
        <end position="15"/>
    </location>
</feature>
<dbReference type="InterPro" id="IPR029058">
    <property type="entry name" value="AB_hydrolase_fold"/>
</dbReference>
<feature type="active site" description="Charge relay system" evidence="2">
    <location>
        <position position="378"/>
    </location>
</feature>
<dbReference type="InterPro" id="IPR000073">
    <property type="entry name" value="AB_hydrolase_1"/>
</dbReference>
<sequence length="429" mass="46714">MDDSGSHADLRDRTQKGAPRSSSMSMLGAMTGAASRESYVLTAAAVISGCALLAARGVGGSRAVSSKRIVAGNSELNAYMTQALQPLLDKYTPTWWTNSHIQCFLTFLVPQSPVKYKRDVLTLQDGGRASLDWALQADLKSPLTEDAPIAIIMHGLVGCSVNMRSLCAEALAHGFRPVVFNKRGHGGLKLATPKLQQFGCVQDLAEAIAHVEKSFPESELYGIGCSAGAGLLCSYLCELGDRSRLRAGVLISPGYNAFDLFCQGKINPVYDFLMTFTLKSFLLRHKKELGGVVDLNAALRATSIREFDQHVYMKMHGYDDLESYWKVNNPMRDVDNLSMPLLCINALDDPVCTKETIPYHEFRRKPKAMLLATGEGSHCAFYEGNFQLKSWCNGAAMTYLDRLREFNASSDAESIPEASGDAPTAAATA</sequence>
<dbReference type="EnsemblProtists" id="Phyra83072">
    <property type="protein sequence ID" value="Phyra83072"/>
    <property type="gene ID" value="Phyra83072"/>
</dbReference>
<feature type="region of interest" description="Disordered" evidence="3">
    <location>
        <begin position="1"/>
        <end position="25"/>
    </location>
</feature>
<evidence type="ECO:0000259" key="4">
    <source>
        <dbReference type="Pfam" id="PF00561"/>
    </source>
</evidence>
<dbReference type="PIRSF" id="PIRSF005211">
    <property type="entry name" value="Ab_hydro_YheT"/>
    <property type="match status" value="1"/>
</dbReference>
<evidence type="ECO:0000256" key="2">
    <source>
        <dbReference type="PIRSR" id="PIRSR005211-1"/>
    </source>
</evidence>
<feature type="active site" description="Charge relay system" evidence="2">
    <location>
        <position position="226"/>
    </location>
</feature>
<dbReference type="InParanoid" id="H3GZ76"/>
<proteinExistence type="inferred from homology"/>
<reference evidence="5" key="2">
    <citation type="submission" date="2015-06" db="UniProtKB">
        <authorList>
            <consortium name="EnsemblProtists"/>
        </authorList>
    </citation>
    <scope>IDENTIFICATION</scope>
    <source>
        <strain evidence="5">Pr102</strain>
    </source>
</reference>
<reference evidence="6" key="1">
    <citation type="journal article" date="2006" name="Science">
        <title>Phytophthora genome sequences uncover evolutionary origins and mechanisms of pathogenesis.</title>
        <authorList>
            <person name="Tyler B.M."/>
            <person name="Tripathy S."/>
            <person name="Zhang X."/>
            <person name="Dehal P."/>
            <person name="Jiang R.H."/>
            <person name="Aerts A."/>
            <person name="Arredondo F.D."/>
            <person name="Baxter L."/>
            <person name="Bensasson D."/>
            <person name="Beynon J.L."/>
            <person name="Chapman J."/>
            <person name="Damasceno C.M."/>
            <person name="Dorrance A.E."/>
            <person name="Dou D."/>
            <person name="Dickerman A.W."/>
            <person name="Dubchak I.L."/>
            <person name="Garbelotto M."/>
            <person name="Gijzen M."/>
            <person name="Gordon S.G."/>
            <person name="Govers F."/>
            <person name="Grunwald N.J."/>
            <person name="Huang W."/>
            <person name="Ivors K.L."/>
            <person name="Jones R.W."/>
            <person name="Kamoun S."/>
            <person name="Krampis K."/>
            <person name="Lamour K.H."/>
            <person name="Lee M.K."/>
            <person name="McDonald W.H."/>
            <person name="Medina M."/>
            <person name="Meijer H.J."/>
            <person name="Nordberg E.K."/>
            <person name="Maclean D.J."/>
            <person name="Ospina-Giraldo M.D."/>
            <person name="Morris P.F."/>
            <person name="Phuntumart V."/>
            <person name="Putnam N.H."/>
            <person name="Rash S."/>
            <person name="Rose J.K."/>
            <person name="Sakihama Y."/>
            <person name="Salamov A.A."/>
            <person name="Savidor A."/>
            <person name="Scheuring C.F."/>
            <person name="Smith B.M."/>
            <person name="Sobral B.W."/>
            <person name="Terry A."/>
            <person name="Torto-Alalibo T.A."/>
            <person name="Win J."/>
            <person name="Xu Z."/>
            <person name="Zhang H."/>
            <person name="Grigoriev I.V."/>
            <person name="Rokhsar D.S."/>
            <person name="Boore J.L."/>
        </authorList>
    </citation>
    <scope>NUCLEOTIDE SEQUENCE [LARGE SCALE GENOMIC DNA]</scope>
    <source>
        <strain evidence="6">Pr102</strain>
    </source>
</reference>
<dbReference type="Gene3D" id="3.40.50.1820">
    <property type="entry name" value="alpha/beta hydrolase"/>
    <property type="match status" value="1"/>
</dbReference>
<dbReference type="OrthoDB" id="247542at2759"/>
<dbReference type="PANTHER" id="PTHR10794">
    <property type="entry name" value="ABHYDROLASE DOMAIN-CONTAINING PROTEIN"/>
    <property type="match status" value="1"/>
</dbReference>
<dbReference type="PANTHER" id="PTHR10794:SF93">
    <property type="entry name" value="SERINE AMINOPEPTIDASE S33 DOMAIN-CONTAINING PROTEIN"/>
    <property type="match status" value="1"/>
</dbReference>
<evidence type="ECO:0000313" key="6">
    <source>
        <dbReference type="Proteomes" id="UP000005238"/>
    </source>
</evidence>
<dbReference type="GO" id="GO:0047372">
    <property type="term" value="F:monoacylglycerol lipase activity"/>
    <property type="evidence" value="ECO:0000318"/>
    <property type="project" value="GO_Central"/>
</dbReference>
<name>H3GZ76_PHYRM</name>
<dbReference type="RefSeq" id="XP_067737648.1">
    <property type="nucleotide sequence ID" value="XM_067884884.1"/>
</dbReference>
<dbReference type="EMBL" id="DS566079">
    <property type="status" value="NOT_ANNOTATED_CDS"/>
    <property type="molecule type" value="Genomic_DNA"/>
</dbReference>
<dbReference type="GO" id="GO:0034338">
    <property type="term" value="F:short-chain carboxylesterase activity"/>
    <property type="evidence" value="ECO:0000318"/>
    <property type="project" value="GO_Central"/>
</dbReference>
<dbReference type="Pfam" id="PF00561">
    <property type="entry name" value="Abhydrolase_1"/>
    <property type="match status" value="1"/>
</dbReference>
<evidence type="ECO:0000256" key="1">
    <source>
        <dbReference type="ARBA" id="ARBA00010884"/>
    </source>
</evidence>
<dbReference type="STRING" id="164328.H3GZ76"/>
<dbReference type="VEuPathDB" id="FungiDB:KRP22_14370"/>
<dbReference type="AlphaFoldDB" id="H3GZ76"/>
<organism evidence="5 6">
    <name type="scientific">Phytophthora ramorum</name>
    <name type="common">Sudden oak death agent</name>
    <dbReference type="NCBI Taxonomy" id="164328"/>
    <lineage>
        <taxon>Eukaryota</taxon>
        <taxon>Sar</taxon>
        <taxon>Stramenopiles</taxon>
        <taxon>Oomycota</taxon>
        <taxon>Peronosporomycetes</taxon>
        <taxon>Peronosporales</taxon>
        <taxon>Peronosporaceae</taxon>
        <taxon>Phytophthora</taxon>
    </lineage>
</organism>
<dbReference type="FunFam" id="3.40.50.1820:FF:000502">
    <property type="entry name" value="Predicted protein"/>
    <property type="match status" value="1"/>
</dbReference>
<feature type="active site" description="Charge relay system" evidence="2">
    <location>
        <position position="349"/>
    </location>
</feature>
<dbReference type="GeneID" id="94220674"/>
<dbReference type="Proteomes" id="UP000005238">
    <property type="component" value="Unassembled WGS sequence"/>
</dbReference>
<accession>H3GZ76</accession>
<dbReference type="InterPro" id="IPR012020">
    <property type="entry name" value="ABHD4"/>
</dbReference>
<feature type="domain" description="AB hydrolase-1" evidence="4">
    <location>
        <begin position="151"/>
        <end position="384"/>
    </location>
</feature>
<protein>
    <recommendedName>
        <fullName evidence="4">AB hydrolase-1 domain-containing protein</fullName>
    </recommendedName>
</protein>
<evidence type="ECO:0000256" key="3">
    <source>
        <dbReference type="SAM" id="MobiDB-lite"/>
    </source>
</evidence>
<keyword evidence="6" id="KW-1185">Reference proteome</keyword>
<evidence type="ECO:0000313" key="5">
    <source>
        <dbReference type="EnsemblProtists" id="Phyra83072"/>
    </source>
</evidence>
<dbReference type="VEuPathDB" id="FungiDB:KRP23_14094"/>
<comment type="similarity">
    <text evidence="1">Belongs to the AB hydrolase superfamily. AB hydrolase 4 family.</text>
</comment>
<dbReference type="SUPFAM" id="SSF53474">
    <property type="entry name" value="alpha/beta-Hydrolases"/>
    <property type="match status" value="1"/>
</dbReference>